<dbReference type="AlphaFoldDB" id="A0A319D468"/>
<protein>
    <submittedName>
        <fullName evidence="2">Uncharacterized protein</fullName>
    </submittedName>
</protein>
<evidence type="ECO:0000256" key="1">
    <source>
        <dbReference type="SAM" id="MobiDB-lite"/>
    </source>
</evidence>
<proteinExistence type="predicted"/>
<dbReference type="VEuPathDB" id="FungiDB:BO71DRAFT_432078"/>
<feature type="region of interest" description="Disordered" evidence="1">
    <location>
        <begin position="162"/>
        <end position="181"/>
    </location>
</feature>
<organism evidence="2 3">
    <name type="scientific">Aspergillus ellipticus CBS 707.79</name>
    <dbReference type="NCBI Taxonomy" id="1448320"/>
    <lineage>
        <taxon>Eukaryota</taxon>
        <taxon>Fungi</taxon>
        <taxon>Dikarya</taxon>
        <taxon>Ascomycota</taxon>
        <taxon>Pezizomycotina</taxon>
        <taxon>Eurotiomycetes</taxon>
        <taxon>Eurotiomycetidae</taxon>
        <taxon>Eurotiales</taxon>
        <taxon>Aspergillaceae</taxon>
        <taxon>Aspergillus</taxon>
        <taxon>Aspergillus subgen. Circumdati</taxon>
    </lineage>
</organism>
<dbReference type="Proteomes" id="UP000247810">
    <property type="component" value="Unassembled WGS sequence"/>
</dbReference>
<evidence type="ECO:0000313" key="3">
    <source>
        <dbReference type="Proteomes" id="UP000247810"/>
    </source>
</evidence>
<keyword evidence="3" id="KW-1185">Reference proteome</keyword>
<reference evidence="2 3" key="1">
    <citation type="submission" date="2018-02" db="EMBL/GenBank/DDBJ databases">
        <title>The genomes of Aspergillus section Nigri reveals drivers in fungal speciation.</title>
        <authorList>
            <consortium name="DOE Joint Genome Institute"/>
            <person name="Vesth T.C."/>
            <person name="Nybo J."/>
            <person name="Theobald S."/>
            <person name="Brandl J."/>
            <person name="Frisvad J.C."/>
            <person name="Nielsen K.F."/>
            <person name="Lyhne E.K."/>
            <person name="Kogle M.E."/>
            <person name="Kuo A."/>
            <person name="Riley R."/>
            <person name="Clum A."/>
            <person name="Nolan M."/>
            <person name="Lipzen A."/>
            <person name="Salamov A."/>
            <person name="Henrissat B."/>
            <person name="Wiebenga A."/>
            <person name="De vries R.P."/>
            <person name="Grigoriev I.V."/>
            <person name="Mortensen U.H."/>
            <person name="Andersen M.R."/>
            <person name="Baker S.E."/>
        </authorList>
    </citation>
    <scope>NUCLEOTIDE SEQUENCE [LARGE SCALE GENOMIC DNA]</scope>
    <source>
        <strain evidence="2 3">CBS 707.79</strain>
    </source>
</reference>
<name>A0A319D468_9EURO</name>
<dbReference type="EMBL" id="KZ825921">
    <property type="protein sequence ID" value="PYH92265.1"/>
    <property type="molecule type" value="Genomic_DNA"/>
</dbReference>
<feature type="region of interest" description="Disordered" evidence="1">
    <location>
        <begin position="1"/>
        <end position="59"/>
    </location>
</feature>
<accession>A0A319D468</accession>
<sequence>MASDELTGVGAASGLPRSDWSEAREAAPPQAGRNLACSSQPPFQPLHPRRFSARPHGCSWNPSEGPSGVIAQGCWSPAAPAANHIHGTPAECVTECVIEFPLCNRIAHSPIPGLLGHSEDAGSKPAKQLLDFDNHDRGLPVALPTMAPAWRGVLDHNKQLAVPAAEHRSGGQDATPHPADR</sequence>
<gene>
    <name evidence="2" type="ORF">BO71DRAFT_432078</name>
</gene>
<evidence type="ECO:0000313" key="2">
    <source>
        <dbReference type="EMBL" id="PYH92265.1"/>
    </source>
</evidence>